<reference evidence="1 2" key="1">
    <citation type="submission" date="2016-10" db="EMBL/GenBank/DDBJ databases">
        <authorList>
            <person name="de Groot N.N."/>
        </authorList>
    </citation>
    <scope>NUCLEOTIDE SEQUENCE [LARGE SCALE GENOMIC DNA]</scope>
    <source>
        <strain evidence="1 2">DSM 26424</strain>
    </source>
</reference>
<dbReference type="InterPro" id="IPR014917">
    <property type="entry name" value="DUF1800"/>
</dbReference>
<dbReference type="OrthoDB" id="9772295at2"/>
<dbReference type="Pfam" id="PF08811">
    <property type="entry name" value="DUF1800"/>
    <property type="match status" value="1"/>
</dbReference>
<organism evidence="1 2">
    <name type="scientific">Salipiger marinus</name>
    <dbReference type="NCBI Taxonomy" id="555512"/>
    <lineage>
        <taxon>Bacteria</taxon>
        <taxon>Pseudomonadati</taxon>
        <taxon>Pseudomonadota</taxon>
        <taxon>Alphaproteobacteria</taxon>
        <taxon>Rhodobacterales</taxon>
        <taxon>Roseobacteraceae</taxon>
        <taxon>Salipiger</taxon>
    </lineage>
</organism>
<dbReference type="AlphaFoldDB" id="A0A1G8IC50"/>
<accession>A0A1G8IC50</accession>
<dbReference type="STRING" id="555512.SAMN04487993_1001363"/>
<proteinExistence type="predicted"/>
<dbReference type="Proteomes" id="UP000199093">
    <property type="component" value="Unassembled WGS sequence"/>
</dbReference>
<keyword evidence="2" id="KW-1185">Reference proteome</keyword>
<name>A0A1G8IC50_9RHOB</name>
<dbReference type="RefSeq" id="WP_089842845.1">
    <property type="nucleotide sequence ID" value="NZ_FNEJ01000001.1"/>
</dbReference>
<dbReference type="EMBL" id="FNEJ01000001">
    <property type="protein sequence ID" value="SDI16588.1"/>
    <property type="molecule type" value="Genomic_DNA"/>
</dbReference>
<evidence type="ECO:0000313" key="1">
    <source>
        <dbReference type="EMBL" id="SDI16588.1"/>
    </source>
</evidence>
<gene>
    <name evidence="1" type="ORF">SAMN04487993_1001363</name>
</gene>
<protein>
    <submittedName>
        <fullName evidence="1">Uncharacterized conserved protein, DUF1800 family</fullName>
    </submittedName>
</protein>
<sequence>MAAFDPILADIRFGCGLSPRIAPPGEAKALLAQLDAPDKVAKQFPVEDFDTFLTRLQARLDFRAIRSKEKGSPAAENAIKQLKRLNKQARTAQMLWLRQQLARRVVTPAPFRERLTTFWADHFTATGKTGLLRFGSSPYVESALRPHLGGRFEDLLIAAVTHPLMVHYLDQTRSIGPSSPAAQAKKAKSGGLNENLAREVLELHTLGADGPYTQDDVRELAELLTGLTMTERQGQQFRKALAEPGRETVLGVAYGDGKGARLRDVHAVLRDLARHPATARHLARKLAVHFVSDTPDPALVTAVERAFLDSGTDLRAGYAALIGHPATWAAASPNVKPPLDFIGSALRALAVDPARLVKLDEKQGRQLVHYPMALMGHVWEDPDGPDGLPEADSAWISPQGLSARLQWAVAVPQQLMADLPDPRAFVEVALGPRVPPAVAFAARAAETRADGVGLVLASPAFQRM</sequence>
<evidence type="ECO:0000313" key="2">
    <source>
        <dbReference type="Proteomes" id="UP000199093"/>
    </source>
</evidence>